<feature type="domain" description="BioF2-like acetyltransferase" evidence="1">
    <location>
        <begin position="166"/>
        <end position="309"/>
    </location>
</feature>
<organism evidence="2 3">
    <name type="scientific">Rhodococcus chondri</name>
    <dbReference type="NCBI Taxonomy" id="3065941"/>
    <lineage>
        <taxon>Bacteria</taxon>
        <taxon>Bacillati</taxon>
        <taxon>Actinomycetota</taxon>
        <taxon>Actinomycetes</taxon>
        <taxon>Mycobacteriales</taxon>
        <taxon>Nocardiaceae</taxon>
        <taxon>Rhodococcus</taxon>
    </lineage>
</organism>
<evidence type="ECO:0000313" key="3">
    <source>
        <dbReference type="Proteomes" id="UP001331936"/>
    </source>
</evidence>
<comment type="caution">
    <text evidence="2">The sequence shown here is derived from an EMBL/GenBank/DDBJ whole genome shotgun (WGS) entry which is preliminary data.</text>
</comment>
<evidence type="ECO:0000313" key="2">
    <source>
        <dbReference type="EMBL" id="MEE2031636.1"/>
    </source>
</evidence>
<reference evidence="2 3" key="1">
    <citation type="submission" date="2023-08" db="EMBL/GenBank/DDBJ databases">
        <authorList>
            <person name="Girao M."/>
            <person name="Carvalho M.F."/>
        </authorList>
    </citation>
    <scope>NUCLEOTIDE SEQUENCE [LARGE SCALE GENOMIC DNA]</scope>
    <source>
        <strain evidence="2 3">CC-R104</strain>
    </source>
</reference>
<keyword evidence="3" id="KW-1185">Reference proteome</keyword>
<gene>
    <name evidence="2" type="ORF">Q8814_05820</name>
</gene>
<dbReference type="GO" id="GO:0016746">
    <property type="term" value="F:acyltransferase activity"/>
    <property type="evidence" value="ECO:0007669"/>
    <property type="project" value="UniProtKB-KW"/>
</dbReference>
<dbReference type="InterPro" id="IPR016181">
    <property type="entry name" value="Acyl_CoA_acyltransferase"/>
</dbReference>
<dbReference type="EC" id="2.3.1.-" evidence="2"/>
<dbReference type="Proteomes" id="UP001331936">
    <property type="component" value="Unassembled WGS sequence"/>
</dbReference>
<dbReference type="Pfam" id="PF13480">
    <property type="entry name" value="Acetyltransf_6"/>
    <property type="match status" value="1"/>
</dbReference>
<dbReference type="RefSeq" id="WP_330151072.1">
    <property type="nucleotide sequence ID" value="NZ_JAUZMZ010000020.1"/>
</dbReference>
<dbReference type="Gene3D" id="3.40.630.30">
    <property type="match status" value="1"/>
</dbReference>
<dbReference type="InterPro" id="IPR038740">
    <property type="entry name" value="BioF2-like_GNAT_dom"/>
</dbReference>
<dbReference type="SUPFAM" id="SSF55729">
    <property type="entry name" value="Acyl-CoA N-acyltransferases (Nat)"/>
    <property type="match status" value="1"/>
</dbReference>
<keyword evidence="2" id="KW-0808">Transferase</keyword>
<evidence type="ECO:0000259" key="1">
    <source>
        <dbReference type="Pfam" id="PF13480"/>
    </source>
</evidence>
<protein>
    <submittedName>
        <fullName evidence="2">GNAT family N-acetyltransferase</fullName>
        <ecNumber evidence="2">2.3.1.-</ecNumber>
    </submittedName>
</protein>
<dbReference type="EMBL" id="JAUZMZ010000020">
    <property type="protein sequence ID" value="MEE2031636.1"/>
    <property type="molecule type" value="Genomic_DNA"/>
</dbReference>
<accession>A0ABU7JNM5</accession>
<proteinExistence type="predicted"/>
<name>A0ABU7JNM5_9NOCA</name>
<keyword evidence="2" id="KW-0012">Acyltransferase</keyword>
<sequence length="370" mass="40965">MTSPAPRDIWNQIARSDPLAGPSQVPEWLDCACHAEGWTDASRLYELSSGRRVVAPMVRRTLVPIGGLPALFDTYASMPRGWSVGGIVAPGGATAEDVMAVVPDLASTPGARILIRPDFSAAPVWVDALPRTFCSSPRRCSETRQPTYILDLDGGFEEVWKKRFGSKARSGIRNAQRKSEAAGLVIECGSSPQLVHDFYDVYLRWLDRRAYERHTPRAVARWAGCRREPFRRFETVARVFGDRSRIWVAYLDGVPVAAAYAVYHGAIGMGWRAFSDRALAGTLRTHELLQVRAVEHACLLGCRYFDMGPTGGVAGLEHVKRRFGGVAHHAPEFAWEQIPLSRIGQGFIRVRRRVELATLALPSLRSGQKS</sequence>